<dbReference type="EMBL" id="CAJFDI010000002">
    <property type="protein sequence ID" value="CAD5213858.1"/>
    <property type="molecule type" value="Genomic_DNA"/>
</dbReference>
<dbReference type="Proteomes" id="UP000582659">
    <property type="component" value="Unassembled WGS sequence"/>
</dbReference>
<dbReference type="SMR" id="A0A1I7SCT5"/>
<reference evidence="12" key="1">
    <citation type="submission" date="2016-11" db="UniProtKB">
        <authorList>
            <consortium name="WormBaseParasite"/>
        </authorList>
    </citation>
    <scope>IDENTIFICATION</scope>
</reference>
<dbReference type="FunFam" id="3.40.50.150:FF:000027">
    <property type="entry name" value="Protein-L-isoaspartate O-methyltransferase"/>
    <property type="match status" value="1"/>
</dbReference>
<dbReference type="AlphaFoldDB" id="A0A1I7SCT5"/>
<dbReference type="CDD" id="cd02440">
    <property type="entry name" value="AdoMet_MTases"/>
    <property type="match status" value="1"/>
</dbReference>
<keyword evidence="5 8" id="KW-0808">Transferase</keyword>
<dbReference type="InterPro" id="IPR029063">
    <property type="entry name" value="SAM-dependent_MTases_sf"/>
</dbReference>
<evidence type="ECO:0000256" key="8">
    <source>
        <dbReference type="RuleBase" id="RU003802"/>
    </source>
</evidence>
<dbReference type="EC" id="2.1.1.77" evidence="8"/>
<keyword evidence="11" id="KW-1185">Reference proteome</keyword>
<name>A0A1I7SCT5_BURXY</name>
<evidence type="ECO:0000256" key="7">
    <source>
        <dbReference type="ARBA" id="ARBA00035815"/>
    </source>
</evidence>
<keyword evidence="3" id="KW-0963">Cytoplasm</keyword>
<evidence type="ECO:0000313" key="10">
    <source>
        <dbReference type="Proteomes" id="UP000095284"/>
    </source>
</evidence>
<dbReference type="PANTHER" id="PTHR11579">
    <property type="entry name" value="PROTEIN-L-ISOASPARTATE O-METHYLTRANSFERASE"/>
    <property type="match status" value="1"/>
</dbReference>
<comment type="similarity">
    <text evidence="2 8">Belongs to the methyltransferase superfamily. L-isoaspartyl/D-aspartyl protein methyltransferase family.</text>
</comment>
<comment type="catalytic activity">
    <reaction evidence="7">
        <text>[protein]-L-isoaspartate + S-adenosyl-L-methionine = [protein]-L-isoaspartate alpha-methyl ester + S-adenosyl-L-homocysteine</text>
        <dbReference type="Rhea" id="RHEA:12705"/>
        <dbReference type="Rhea" id="RHEA-COMP:12143"/>
        <dbReference type="Rhea" id="RHEA-COMP:12144"/>
        <dbReference type="ChEBI" id="CHEBI:57856"/>
        <dbReference type="ChEBI" id="CHEBI:59789"/>
        <dbReference type="ChEBI" id="CHEBI:90596"/>
        <dbReference type="ChEBI" id="CHEBI:90598"/>
        <dbReference type="EC" id="2.1.1.77"/>
    </reaction>
    <physiologicalReaction direction="left-to-right" evidence="7">
        <dbReference type="Rhea" id="RHEA:12706"/>
    </physiologicalReaction>
</comment>
<evidence type="ECO:0000313" key="9">
    <source>
        <dbReference type="EMBL" id="CAD5213858.1"/>
    </source>
</evidence>
<dbReference type="PANTHER" id="PTHR11579:SF0">
    <property type="entry name" value="PROTEIN-L-ISOASPARTATE(D-ASPARTATE) O-METHYLTRANSFERASE"/>
    <property type="match status" value="1"/>
</dbReference>
<dbReference type="GO" id="GO:0005737">
    <property type="term" value="C:cytoplasm"/>
    <property type="evidence" value="ECO:0007669"/>
    <property type="project" value="UniProtKB-SubCell"/>
</dbReference>
<keyword evidence="4 8" id="KW-0489">Methyltransferase</keyword>
<evidence type="ECO:0000256" key="3">
    <source>
        <dbReference type="ARBA" id="ARBA00022490"/>
    </source>
</evidence>
<evidence type="ECO:0000256" key="5">
    <source>
        <dbReference type="ARBA" id="ARBA00022679"/>
    </source>
</evidence>
<evidence type="ECO:0000313" key="12">
    <source>
        <dbReference type="WBParaSite" id="BXY_1083900.1"/>
    </source>
</evidence>
<accession>A0A1I7SCT5</accession>
<reference evidence="9" key="2">
    <citation type="submission" date="2020-09" db="EMBL/GenBank/DDBJ databases">
        <authorList>
            <person name="Kikuchi T."/>
        </authorList>
    </citation>
    <scope>NUCLEOTIDE SEQUENCE</scope>
    <source>
        <strain evidence="9">Ka4C1</strain>
    </source>
</reference>
<comment type="subcellular location">
    <subcellularLocation>
        <location evidence="1">Cytoplasm</location>
    </subcellularLocation>
</comment>
<sequence>MFESPSRSNADLVELLKRKGAYTSDVVKKVLLSVDRGDYARVAPYCDMPQSIGFNATISAPFMHAQSLERLAPVIKEGSRILDIGCGSGYLTACLAKMVGPNGKVVGIDHIPELVELSERNIRKNNEDLLESGRIILVVGDGRLGYAEEGPYDAIHVGAAAPKIPQELVDQLAPGGRMLIPVGVANQEFLQVDKSEDGKVTAKNLFGVIYVPLTSRDHQMKGRQF</sequence>
<evidence type="ECO:0000256" key="2">
    <source>
        <dbReference type="ARBA" id="ARBA00005369"/>
    </source>
</evidence>
<dbReference type="PROSITE" id="PS01279">
    <property type="entry name" value="PCMT"/>
    <property type="match status" value="1"/>
</dbReference>
<dbReference type="EMBL" id="CAJFCV020000002">
    <property type="protein sequence ID" value="CAG9093524.1"/>
    <property type="molecule type" value="Genomic_DNA"/>
</dbReference>
<dbReference type="Proteomes" id="UP000659654">
    <property type="component" value="Unassembled WGS sequence"/>
</dbReference>
<dbReference type="NCBIfam" id="TIGR00080">
    <property type="entry name" value="pimt"/>
    <property type="match status" value="1"/>
</dbReference>
<evidence type="ECO:0000256" key="6">
    <source>
        <dbReference type="ARBA" id="ARBA00022691"/>
    </source>
</evidence>
<dbReference type="Proteomes" id="UP000095284">
    <property type="component" value="Unplaced"/>
</dbReference>
<dbReference type="SUPFAM" id="SSF53335">
    <property type="entry name" value="S-adenosyl-L-methionine-dependent methyltransferases"/>
    <property type="match status" value="1"/>
</dbReference>
<dbReference type="OrthoDB" id="73890at2759"/>
<dbReference type="InterPro" id="IPR000682">
    <property type="entry name" value="PCMT"/>
</dbReference>
<evidence type="ECO:0000313" key="11">
    <source>
        <dbReference type="Proteomes" id="UP000659654"/>
    </source>
</evidence>
<dbReference type="Gene3D" id="3.40.50.150">
    <property type="entry name" value="Vaccinia Virus protein VP39"/>
    <property type="match status" value="1"/>
</dbReference>
<proteinExistence type="inferred from homology"/>
<evidence type="ECO:0000256" key="1">
    <source>
        <dbReference type="ARBA" id="ARBA00004496"/>
    </source>
</evidence>
<dbReference type="GO" id="GO:0032259">
    <property type="term" value="P:methylation"/>
    <property type="evidence" value="ECO:0007669"/>
    <property type="project" value="UniProtKB-KW"/>
</dbReference>
<gene>
    <name evidence="9" type="ORF">BXYJ_LOCUS3240</name>
</gene>
<evidence type="ECO:0000256" key="4">
    <source>
        <dbReference type="ARBA" id="ARBA00022603"/>
    </source>
</evidence>
<dbReference type="Pfam" id="PF01135">
    <property type="entry name" value="PCMT"/>
    <property type="match status" value="1"/>
</dbReference>
<dbReference type="eggNOG" id="KOG1661">
    <property type="taxonomic scope" value="Eukaryota"/>
</dbReference>
<dbReference type="GO" id="GO:0004719">
    <property type="term" value="F:protein-L-isoaspartate (D-aspartate) O-methyltransferase activity"/>
    <property type="evidence" value="ECO:0007669"/>
    <property type="project" value="UniProtKB-UniRule"/>
</dbReference>
<organism evidence="10 12">
    <name type="scientific">Bursaphelenchus xylophilus</name>
    <name type="common">Pinewood nematode worm</name>
    <name type="synonym">Aphelenchoides xylophilus</name>
    <dbReference type="NCBI Taxonomy" id="6326"/>
    <lineage>
        <taxon>Eukaryota</taxon>
        <taxon>Metazoa</taxon>
        <taxon>Ecdysozoa</taxon>
        <taxon>Nematoda</taxon>
        <taxon>Chromadorea</taxon>
        <taxon>Rhabditida</taxon>
        <taxon>Tylenchina</taxon>
        <taxon>Tylenchomorpha</taxon>
        <taxon>Aphelenchoidea</taxon>
        <taxon>Aphelenchoididae</taxon>
        <taxon>Bursaphelenchus</taxon>
    </lineage>
</organism>
<protein>
    <recommendedName>
        <fullName evidence="8">Protein-L-isoaspartate O-methyltransferase</fullName>
        <ecNumber evidence="8">2.1.1.77</ecNumber>
    </recommendedName>
</protein>
<keyword evidence="6 8" id="KW-0949">S-adenosyl-L-methionine</keyword>
<dbReference type="WBParaSite" id="BXY_1083900.1">
    <property type="protein sequence ID" value="BXY_1083900.1"/>
    <property type="gene ID" value="BXY_1083900"/>
</dbReference>